<feature type="transmembrane region" description="Helical" evidence="1">
    <location>
        <begin position="113"/>
        <end position="129"/>
    </location>
</feature>
<keyword evidence="3" id="KW-1185">Reference proteome</keyword>
<keyword evidence="1" id="KW-0472">Membrane</keyword>
<accession>A0ABW7NVJ8</accession>
<keyword evidence="1" id="KW-0812">Transmembrane</keyword>
<comment type="caution">
    <text evidence="2">The sequence shown here is derived from an EMBL/GenBank/DDBJ whole genome shotgun (WGS) entry which is preliminary data.</text>
</comment>
<dbReference type="Proteomes" id="UP001610657">
    <property type="component" value="Unassembled WGS sequence"/>
</dbReference>
<protein>
    <recommendedName>
        <fullName evidence="4">Transmembrane protein</fullName>
    </recommendedName>
</protein>
<reference evidence="2 3" key="1">
    <citation type="submission" date="2023-08" db="EMBL/GenBank/DDBJ databases">
        <title>Genomic and mutational analysis of Pseudomonas syringae pv. tagetis EB037 pathogenicity on sunflower.</title>
        <authorList>
            <person name="Maul J.E."/>
        </authorList>
    </citation>
    <scope>NUCLEOTIDE SEQUENCE [LARGE SCALE GENOMIC DNA]</scope>
    <source>
        <strain evidence="2 3">EB037_T1</strain>
    </source>
</reference>
<organism evidence="2 3">
    <name type="scientific">Pseudomonas syringae pv. tagetis</name>
    <dbReference type="NCBI Taxonomy" id="129140"/>
    <lineage>
        <taxon>Bacteria</taxon>
        <taxon>Pseudomonadati</taxon>
        <taxon>Pseudomonadota</taxon>
        <taxon>Gammaproteobacteria</taxon>
        <taxon>Pseudomonadales</taxon>
        <taxon>Pseudomonadaceae</taxon>
        <taxon>Pseudomonas</taxon>
    </lineage>
</organism>
<feature type="transmembrane region" description="Helical" evidence="1">
    <location>
        <begin position="20"/>
        <end position="41"/>
    </location>
</feature>
<dbReference type="RefSeq" id="WP_395577702.1">
    <property type="nucleotide sequence ID" value="NZ_JAVCQK010000078.1"/>
</dbReference>
<evidence type="ECO:0000313" key="3">
    <source>
        <dbReference type="Proteomes" id="UP001610657"/>
    </source>
</evidence>
<evidence type="ECO:0008006" key="4">
    <source>
        <dbReference type="Google" id="ProtNLM"/>
    </source>
</evidence>
<evidence type="ECO:0000256" key="1">
    <source>
        <dbReference type="SAM" id="Phobius"/>
    </source>
</evidence>
<feature type="transmembrane region" description="Helical" evidence="1">
    <location>
        <begin position="46"/>
        <end position="65"/>
    </location>
</feature>
<gene>
    <name evidence="2" type="ORF">RA271_27570</name>
</gene>
<name>A0ABW7NVJ8_9PSED</name>
<sequence length="137" mass="14647">MAGVGFFVGGCGLVRLVRGGGGGVVGVVCGFGVWGVFVFVLGGVGVFGGCWGGVWVVVVVVWVLFGVEVGVVVVVLLVVGVVLVVVVGVGLLFLLGWFVFYKTLFFFNFFRRGGGGLYMSIAHWFMWYWREPAALRD</sequence>
<feature type="transmembrane region" description="Helical" evidence="1">
    <location>
        <begin position="71"/>
        <end position="101"/>
    </location>
</feature>
<evidence type="ECO:0000313" key="2">
    <source>
        <dbReference type="EMBL" id="MFH7518893.1"/>
    </source>
</evidence>
<dbReference type="EMBL" id="JAVCQK010000078">
    <property type="protein sequence ID" value="MFH7518893.1"/>
    <property type="molecule type" value="Genomic_DNA"/>
</dbReference>
<proteinExistence type="predicted"/>
<keyword evidence="1" id="KW-1133">Transmembrane helix</keyword>